<dbReference type="InterPro" id="IPR035979">
    <property type="entry name" value="RBD_domain_sf"/>
</dbReference>
<dbReference type="Pfam" id="PF00642">
    <property type="entry name" value="zf-CCCH"/>
    <property type="match status" value="2"/>
</dbReference>
<dbReference type="Pfam" id="PF00076">
    <property type="entry name" value="RRM_1"/>
    <property type="match status" value="1"/>
</dbReference>
<keyword evidence="6 12" id="KW-0862">Zinc</keyword>
<dbReference type="GO" id="GO:0003723">
    <property type="term" value="F:RNA binding"/>
    <property type="evidence" value="ECO:0007669"/>
    <property type="project" value="UniProtKB-UniRule"/>
</dbReference>
<dbReference type="PROSITE" id="PS50103">
    <property type="entry name" value="ZF_C3H1"/>
    <property type="match status" value="2"/>
</dbReference>
<dbReference type="InterPro" id="IPR003954">
    <property type="entry name" value="RRM_euk-type"/>
</dbReference>
<feature type="compositionally biased region" description="Basic and acidic residues" evidence="13">
    <location>
        <begin position="239"/>
        <end position="248"/>
    </location>
</feature>
<dbReference type="GO" id="GO:0089701">
    <property type="term" value="C:U2AF complex"/>
    <property type="evidence" value="ECO:0007669"/>
    <property type="project" value="InterPro"/>
</dbReference>
<feature type="compositionally biased region" description="Gly residues" evidence="13">
    <location>
        <begin position="249"/>
        <end position="258"/>
    </location>
</feature>
<evidence type="ECO:0000256" key="6">
    <source>
        <dbReference type="ARBA" id="ARBA00022833"/>
    </source>
</evidence>
<evidence type="ECO:0000256" key="12">
    <source>
        <dbReference type="PROSITE-ProRule" id="PRU00723"/>
    </source>
</evidence>
<dbReference type="GO" id="GO:0003677">
    <property type="term" value="F:DNA binding"/>
    <property type="evidence" value="ECO:0007669"/>
    <property type="project" value="UniProtKB-KW"/>
</dbReference>
<evidence type="ECO:0000256" key="8">
    <source>
        <dbReference type="ARBA" id="ARBA00023125"/>
    </source>
</evidence>
<proteinExistence type="predicted"/>
<feature type="zinc finger region" description="C3H1-type" evidence="12">
    <location>
        <begin position="12"/>
        <end position="40"/>
    </location>
</feature>
<feature type="compositionally biased region" description="Gly residues" evidence="13">
    <location>
        <begin position="208"/>
        <end position="220"/>
    </location>
</feature>
<dbReference type="InterPro" id="IPR000571">
    <property type="entry name" value="Znf_CCCH"/>
</dbReference>
<dbReference type="SMART" id="SM00361">
    <property type="entry name" value="RRM_1"/>
    <property type="match status" value="1"/>
</dbReference>
<dbReference type="SMART" id="SM00356">
    <property type="entry name" value="ZnF_C3H1"/>
    <property type="match status" value="2"/>
</dbReference>
<keyword evidence="3 12" id="KW-0479">Metal-binding</keyword>
<evidence type="ECO:0000259" key="15">
    <source>
        <dbReference type="PROSITE" id="PS50103"/>
    </source>
</evidence>
<keyword evidence="7 11" id="KW-0694">RNA-binding</keyword>
<reference evidence="16 17" key="1">
    <citation type="journal article" date="2018" name="Plant J.">
        <title>Genome sequences of Chlorella sorokiniana UTEX 1602 and Micractinium conductrix SAG 241.80: implications to maltose excretion by a green alga.</title>
        <authorList>
            <person name="Arriola M.B."/>
            <person name="Velmurugan N."/>
            <person name="Zhang Y."/>
            <person name="Plunkett M.H."/>
            <person name="Hondzo H."/>
            <person name="Barney B.M."/>
        </authorList>
    </citation>
    <scope>NUCLEOTIDE SEQUENCE [LARGE SCALE GENOMIC DNA]</scope>
    <source>
        <strain evidence="17">UTEX 1602</strain>
    </source>
</reference>
<evidence type="ECO:0000256" key="9">
    <source>
        <dbReference type="ARBA" id="ARBA00023187"/>
    </source>
</evidence>
<dbReference type="GO" id="GO:0000398">
    <property type="term" value="P:mRNA splicing, via spliceosome"/>
    <property type="evidence" value="ECO:0007669"/>
    <property type="project" value="InterPro"/>
</dbReference>
<evidence type="ECO:0000256" key="1">
    <source>
        <dbReference type="ARBA" id="ARBA00004123"/>
    </source>
</evidence>
<dbReference type="OrthoDB" id="423462at2759"/>
<dbReference type="PRINTS" id="PR01848">
    <property type="entry name" value="U2AUXFACTOR"/>
</dbReference>
<keyword evidence="9" id="KW-0508">mRNA splicing</keyword>
<evidence type="ECO:0000256" key="3">
    <source>
        <dbReference type="ARBA" id="ARBA00022723"/>
    </source>
</evidence>
<feature type="compositionally biased region" description="Low complexity" evidence="13">
    <location>
        <begin position="340"/>
        <end position="354"/>
    </location>
</feature>
<feature type="domain" description="RRM" evidence="14">
    <location>
        <begin position="65"/>
        <end position="147"/>
    </location>
</feature>
<evidence type="ECO:0000256" key="4">
    <source>
        <dbReference type="ARBA" id="ARBA00022737"/>
    </source>
</evidence>
<evidence type="ECO:0000313" key="17">
    <source>
        <dbReference type="Proteomes" id="UP000239899"/>
    </source>
</evidence>
<keyword evidence="8" id="KW-0238">DNA-binding</keyword>
<evidence type="ECO:0000256" key="13">
    <source>
        <dbReference type="SAM" id="MobiDB-lite"/>
    </source>
</evidence>
<evidence type="ECO:0000259" key="14">
    <source>
        <dbReference type="PROSITE" id="PS50102"/>
    </source>
</evidence>
<dbReference type="EMBL" id="LHPG02000007">
    <property type="protein sequence ID" value="PRW57092.1"/>
    <property type="molecule type" value="Genomic_DNA"/>
</dbReference>
<keyword evidence="5 12" id="KW-0863">Zinc-finger</keyword>
<evidence type="ECO:0000256" key="10">
    <source>
        <dbReference type="ARBA" id="ARBA00023242"/>
    </source>
</evidence>
<dbReference type="InterPro" id="IPR012677">
    <property type="entry name" value="Nucleotide-bd_a/b_plait_sf"/>
</dbReference>
<feature type="region of interest" description="Disordered" evidence="13">
    <location>
        <begin position="232"/>
        <end position="265"/>
    </location>
</feature>
<protein>
    <submittedName>
        <fullName evidence="16">Splicing factor U2af small subunit B-like</fullName>
    </submittedName>
</protein>
<dbReference type="GO" id="GO:0008270">
    <property type="term" value="F:zinc ion binding"/>
    <property type="evidence" value="ECO:0007669"/>
    <property type="project" value="UniProtKB-KW"/>
</dbReference>
<dbReference type="PANTHER" id="PTHR12620">
    <property type="entry name" value="U2 SNRNP AUXILIARY FACTOR, SMALL SUBUNIT"/>
    <property type="match status" value="1"/>
</dbReference>
<feature type="zinc finger region" description="C3H1-type" evidence="12">
    <location>
        <begin position="149"/>
        <end position="176"/>
    </location>
</feature>
<feature type="region of interest" description="Disordered" evidence="13">
    <location>
        <begin position="197"/>
        <end position="220"/>
    </location>
</feature>
<gene>
    <name evidence="16" type="ORF">C2E21_4361</name>
</gene>
<organism evidence="16 17">
    <name type="scientific">Chlorella sorokiniana</name>
    <name type="common">Freshwater green alga</name>
    <dbReference type="NCBI Taxonomy" id="3076"/>
    <lineage>
        <taxon>Eukaryota</taxon>
        <taxon>Viridiplantae</taxon>
        <taxon>Chlorophyta</taxon>
        <taxon>core chlorophytes</taxon>
        <taxon>Trebouxiophyceae</taxon>
        <taxon>Chlorellales</taxon>
        <taxon>Chlorellaceae</taxon>
        <taxon>Chlorella clade</taxon>
        <taxon>Chlorella</taxon>
    </lineage>
</organism>
<sequence>MANHLASIFGTEKDRVNCPFYFKIGACRHGDRCSRLHNRPTISPTLLLHNMYQNPVLNAPLGPDGLPVPVDPKRVQEFFEDFYEDIFLELAKYGEVEYLNVCDNLADHMVGNVYAKFRDEEEAARALQGMQGRYYAGKPIVVEFSPVTDFREATCRQYEENSCSRGGYCNFMHVRPVSRELRKQLFGRYKGGTGGSTKFHDGSYVRPAGGGGGGGGGGGRYGDRGGRYDRGGYGGGGYGDRDRGRERYAGGGGGYGGGQRRESSAERRARIAQWNQEMGGGGGGGYSAGPAPAADAGYSAGPAPAAAGGAYQQYGQQAAYGQQQDGGAATGFQAQQYAQPAAQPAYQQQQQYAPMPTAPPSHGVTGSNTVPIANMRQFPQWQQPQVLREPLMLLKN</sequence>
<feature type="region of interest" description="Disordered" evidence="13">
    <location>
        <begin position="340"/>
        <end position="369"/>
    </location>
</feature>
<dbReference type="InterPro" id="IPR000504">
    <property type="entry name" value="RRM_dom"/>
</dbReference>
<evidence type="ECO:0000313" key="16">
    <source>
        <dbReference type="EMBL" id="PRW57092.1"/>
    </source>
</evidence>
<name>A0A2P6TSP8_CHLSO</name>
<dbReference type="SUPFAM" id="SSF54928">
    <property type="entry name" value="RNA-binding domain, RBD"/>
    <property type="match status" value="1"/>
</dbReference>
<evidence type="ECO:0000256" key="2">
    <source>
        <dbReference type="ARBA" id="ARBA00022664"/>
    </source>
</evidence>
<keyword evidence="2" id="KW-0507">mRNA processing</keyword>
<dbReference type="Proteomes" id="UP000239899">
    <property type="component" value="Unassembled WGS sequence"/>
</dbReference>
<comment type="subcellular location">
    <subcellularLocation>
        <location evidence="1">Nucleus</location>
    </subcellularLocation>
</comment>
<keyword evidence="4" id="KW-0677">Repeat</keyword>
<dbReference type="Gene3D" id="3.30.70.330">
    <property type="match status" value="1"/>
</dbReference>
<keyword evidence="10" id="KW-0539">Nucleus</keyword>
<dbReference type="STRING" id="3076.A0A2P6TSP8"/>
<comment type="caution">
    <text evidence="16">The sequence shown here is derived from an EMBL/GenBank/DDBJ whole genome shotgun (WGS) entry which is preliminary data.</text>
</comment>
<dbReference type="PROSITE" id="PS50102">
    <property type="entry name" value="RRM"/>
    <property type="match status" value="1"/>
</dbReference>
<evidence type="ECO:0000256" key="7">
    <source>
        <dbReference type="ARBA" id="ARBA00022884"/>
    </source>
</evidence>
<evidence type="ECO:0000256" key="11">
    <source>
        <dbReference type="PROSITE-ProRule" id="PRU00176"/>
    </source>
</evidence>
<feature type="domain" description="C3H1-type" evidence="15">
    <location>
        <begin position="149"/>
        <end position="176"/>
    </location>
</feature>
<feature type="domain" description="C3H1-type" evidence="15">
    <location>
        <begin position="12"/>
        <end position="40"/>
    </location>
</feature>
<accession>A0A2P6TSP8</accession>
<dbReference type="AlphaFoldDB" id="A0A2P6TSP8"/>
<dbReference type="FunFam" id="3.30.70.330:FF:000122">
    <property type="entry name" value="Splicing factor U2AF small subunit"/>
    <property type="match status" value="1"/>
</dbReference>
<dbReference type="InterPro" id="IPR009145">
    <property type="entry name" value="U2AF_small"/>
</dbReference>
<evidence type="ECO:0000256" key="5">
    <source>
        <dbReference type="ARBA" id="ARBA00022771"/>
    </source>
</evidence>
<dbReference type="CDD" id="cd12539">
    <property type="entry name" value="RRM_U2AF35B"/>
    <property type="match status" value="1"/>
</dbReference>
<keyword evidence="17" id="KW-1185">Reference proteome</keyword>